<evidence type="ECO:0000313" key="2">
    <source>
        <dbReference type="EMBL" id="KAJ7671711.1"/>
    </source>
</evidence>
<reference evidence="2" key="1">
    <citation type="submission" date="2023-03" db="EMBL/GenBank/DDBJ databases">
        <title>Massive genome expansion in bonnet fungi (Mycena s.s.) driven by repeated elements and novel gene families across ecological guilds.</title>
        <authorList>
            <consortium name="Lawrence Berkeley National Laboratory"/>
            <person name="Harder C.B."/>
            <person name="Miyauchi S."/>
            <person name="Viragh M."/>
            <person name="Kuo A."/>
            <person name="Thoen E."/>
            <person name="Andreopoulos B."/>
            <person name="Lu D."/>
            <person name="Skrede I."/>
            <person name="Drula E."/>
            <person name="Henrissat B."/>
            <person name="Morin E."/>
            <person name="Kohler A."/>
            <person name="Barry K."/>
            <person name="LaButti K."/>
            <person name="Morin E."/>
            <person name="Salamov A."/>
            <person name="Lipzen A."/>
            <person name="Mereny Z."/>
            <person name="Hegedus B."/>
            <person name="Baldrian P."/>
            <person name="Stursova M."/>
            <person name="Weitz H."/>
            <person name="Taylor A."/>
            <person name="Grigoriev I.V."/>
            <person name="Nagy L.G."/>
            <person name="Martin F."/>
            <person name="Kauserud H."/>
        </authorList>
    </citation>
    <scope>NUCLEOTIDE SEQUENCE</scope>
    <source>
        <strain evidence="2">CBHHK067</strain>
    </source>
</reference>
<keyword evidence="3" id="KW-1185">Reference proteome</keyword>
<organism evidence="2 3">
    <name type="scientific">Mycena rosella</name>
    <name type="common">Pink bonnet</name>
    <name type="synonym">Agaricus rosellus</name>
    <dbReference type="NCBI Taxonomy" id="1033263"/>
    <lineage>
        <taxon>Eukaryota</taxon>
        <taxon>Fungi</taxon>
        <taxon>Dikarya</taxon>
        <taxon>Basidiomycota</taxon>
        <taxon>Agaricomycotina</taxon>
        <taxon>Agaricomycetes</taxon>
        <taxon>Agaricomycetidae</taxon>
        <taxon>Agaricales</taxon>
        <taxon>Marasmiineae</taxon>
        <taxon>Mycenaceae</taxon>
        <taxon>Mycena</taxon>
    </lineage>
</organism>
<feature type="region of interest" description="Disordered" evidence="1">
    <location>
        <begin position="45"/>
        <end position="112"/>
    </location>
</feature>
<proteinExistence type="predicted"/>
<comment type="caution">
    <text evidence="2">The sequence shown here is derived from an EMBL/GenBank/DDBJ whole genome shotgun (WGS) entry which is preliminary data.</text>
</comment>
<dbReference type="Proteomes" id="UP001221757">
    <property type="component" value="Unassembled WGS sequence"/>
</dbReference>
<evidence type="ECO:0000256" key="1">
    <source>
        <dbReference type="SAM" id="MobiDB-lite"/>
    </source>
</evidence>
<gene>
    <name evidence="2" type="ORF">B0H17DRAFT_1183582</name>
</gene>
<evidence type="ECO:0000313" key="3">
    <source>
        <dbReference type="Proteomes" id="UP001221757"/>
    </source>
</evidence>
<name>A0AAD7CZE4_MYCRO</name>
<sequence length="159" mass="16657">MPAATPDSPSISLHCPSAAAGVTLVFNLDGPGPFTLNINLTTGSINNSSLPVGSTRRSRRSAPATPYDRPPQRQFLRSNTSSVATLQLGSQDVAAAETPRSAMTGSSDTETDDVQSVAMFSPNNQLVTPSCKRLLPRMAPVLETTAAVTGEEIDESRQG</sequence>
<accession>A0AAD7CZE4</accession>
<dbReference type="EMBL" id="JARKIE010000173">
    <property type="protein sequence ID" value="KAJ7671711.1"/>
    <property type="molecule type" value="Genomic_DNA"/>
</dbReference>
<feature type="compositionally biased region" description="Polar residues" evidence="1">
    <location>
        <begin position="75"/>
        <end position="90"/>
    </location>
</feature>
<dbReference type="AlphaFoldDB" id="A0AAD7CZE4"/>
<protein>
    <submittedName>
        <fullName evidence="2">Uncharacterized protein</fullName>
    </submittedName>
</protein>